<feature type="compositionally biased region" description="Basic and acidic residues" evidence="1">
    <location>
        <begin position="243"/>
        <end position="252"/>
    </location>
</feature>
<reference evidence="3" key="1">
    <citation type="submission" date="2015-07" db="EMBL/GenBank/DDBJ databases">
        <authorList>
            <person name="Rodrigo-Torres Lidia"/>
            <person name="Arahal R.David."/>
        </authorList>
    </citation>
    <scope>NUCLEOTIDE SEQUENCE [LARGE SCALE GENOMIC DNA]</scope>
    <source>
        <strain evidence="3">CECT 4801</strain>
    </source>
</reference>
<evidence type="ECO:0000313" key="3">
    <source>
        <dbReference type="Proteomes" id="UP000048926"/>
    </source>
</evidence>
<evidence type="ECO:0000313" key="2">
    <source>
        <dbReference type="EMBL" id="CTQ47004.1"/>
    </source>
</evidence>
<dbReference type="EMBL" id="CXST01000005">
    <property type="protein sequence ID" value="CTQ47004.1"/>
    <property type="molecule type" value="Genomic_DNA"/>
</dbReference>
<dbReference type="InterPro" id="IPR021973">
    <property type="entry name" value="SprA-related"/>
</dbReference>
<feature type="compositionally biased region" description="Low complexity" evidence="1">
    <location>
        <begin position="38"/>
        <end position="53"/>
    </location>
</feature>
<feature type="region of interest" description="Disordered" evidence="1">
    <location>
        <begin position="1"/>
        <end position="55"/>
    </location>
</feature>
<dbReference type="STRING" id="187304.B0E33_15720"/>
<protein>
    <submittedName>
        <fullName evidence="2">SprA-related family protein</fullName>
    </submittedName>
</protein>
<feature type="region of interest" description="Disordered" evidence="1">
    <location>
        <begin position="70"/>
        <end position="186"/>
    </location>
</feature>
<accession>A0A0M6YB93</accession>
<dbReference type="Proteomes" id="UP000048926">
    <property type="component" value="Unassembled WGS sequence"/>
</dbReference>
<dbReference type="Pfam" id="PF12118">
    <property type="entry name" value="SprA-related"/>
    <property type="match status" value="1"/>
</dbReference>
<evidence type="ECO:0000256" key="1">
    <source>
        <dbReference type="SAM" id="MobiDB-lite"/>
    </source>
</evidence>
<feature type="compositionally biased region" description="Basic and acidic residues" evidence="1">
    <location>
        <begin position="141"/>
        <end position="163"/>
    </location>
</feature>
<dbReference type="AlphaFoldDB" id="A0A0M6YB93"/>
<name>A0A0M6YB93_9HYPH</name>
<feature type="compositionally biased region" description="Polar residues" evidence="1">
    <location>
        <begin position="1"/>
        <end position="11"/>
    </location>
</feature>
<keyword evidence="3" id="KW-1185">Reference proteome</keyword>
<dbReference type="OrthoDB" id="9812722at2"/>
<proteinExistence type="predicted"/>
<feature type="compositionally biased region" description="Low complexity" evidence="1">
    <location>
        <begin position="96"/>
        <end position="125"/>
    </location>
</feature>
<gene>
    <name evidence="2" type="ORF">LAL4801_05464</name>
</gene>
<feature type="compositionally biased region" description="Acidic residues" evidence="1">
    <location>
        <begin position="128"/>
        <end position="140"/>
    </location>
</feature>
<dbReference type="RefSeq" id="WP_055661139.1">
    <property type="nucleotide sequence ID" value="NZ_CXST01000005.1"/>
</dbReference>
<organism evidence="2 3">
    <name type="scientific">Roseibium aggregatum</name>
    <dbReference type="NCBI Taxonomy" id="187304"/>
    <lineage>
        <taxon>Bacteria</taxon>
        <taxon>Pseudomonadati</taxon>
        <taxon>Pseudomonadota</taxon>
        <taxon>Alphaproteobacteria</taxon>
        <taxon>Hyphomicrobiales</taxon>
        <taxon>Stappiaceae</taxon>
        <taxon>Roseibium</taxon>
    </lineage>
</organism>
<sequence length="331" mass="33654">MIGAILSNTPATILRGSGVAAERDPGSGENTQGRDQVSARASQASAQAISARAGNTPILTAQAVIALQEADGSADAPGRSRQATAPGTPESEETETGTPANSAPAGDSADAEAEAASGGAGQAQDDAAKDEDPDGDGLDQAEEKQVDKLKQRDQEVRAHEQAHARVGGAYAGAPSYTFQQGPDGKRYAIGGEVQIDTSKERTPEATIRKMQVVIRAATAPADPSSQDLKVAQQARAQISEAQAEVRQKKSEELSGDDDDGNVNSASGPDPETVGADSTTGRNNSGGSDSAENAGGTSGDRARAETAAAISAYQSAVERTNEIQSRLSGLAT</sequence>
<feature type="region of interest" description="Disordered" evidence="1">
    <location>
        <begin position="218"/>
        <end position="303"/>
    </location>
</feature>
<feature type="compositionally biased region" description="Polar residues" evidence="1">
    <location>
        <begin position="275"/>
        <end position="290"/>
    </location>
</feature>